<evidence type="ECO:0000256" key="5">
    <source>
        <dbReference type="ARBA" id="ARBA00022553"/>
    </source>
</evidence>
<reference evidence="14" key="1">
    <citation type="submission" date="2018-02" db="EMBL/GenBank/DDBJ databases">
        <authorList>
            <person name="Hausmann B."/>
        </authorList>
    </citation>
    <scope>NUCLEOTIDE SEQUENCE [LARGE SCALE GENOMIC DNA]</scope>
    <source>
        <strain evidence="14">Peat soil MAG SbF1</strain>
    </source>
</reference>
<dbReference type="InterPro" id="IPR001789">
    <property type="entry name" value="Sig_transdc_resp-reg_receiver"/>
</dbReference>
<dbReference type="Gene3D" id="3.40.50.2300">
    <property type="match status" value="1"/>
</dbReference>
<evidence type="ECO:0000259" key="12">
    <source>
        <dbReference type="PROSITE" id="PS50110"/>
    </source>
</evidence>
<dbReference type="GO" id="GO:0000160">
    <property type="term" value="P:phosphorelay signal transduction system"/>
    <property type="evidence" value="ECO:0007669"/>
    <property type="project" value="UniProtKB-KW"/>
</dbReference>
<proteinExistence type="inferred from homology"/>
<dbReference type="PRINTS" id="PR00344">
    <property type="entry name" value="BCTRLSENSOR"/>
</dbReference>
<keyword evidence="6 13" id="KW-0418">Kinase</keyword>
<sequence>MFYGCKTSGVTFDLHALLREIENMFRDRTDSKGLRFKVLGINELPSYLVGDITKLRKVIINLLGNAVKFTDRGYIELRVIIKNEQQDRMRLLIEVQDTGIGIADEEMDKLYTYFEQTESGRLNKSGVGLGLAISQNYVNLMGGEITATSCIGKGSLFSFEIDIKQGNAGELTSKPHSRLVVGLKQEQRIPRVLVVENKKENRDLLTKLLQTVGFDVRDVGNGMEAVEIFKQWKPDFIWMDIRMSVMDGLEATRIIKATETGRKTKVVALTAHALNEEKEMILAAGCDDFVRKPYREDDIFEVMEKELGLKYVYLEDQKKEELAVTVSKLTFEQLKILPDEILVELYKATLSLDTYRVAVLIDQIVRIDASIGLTMKIFCETLDYSRLLFFLEEIKSRKEENHEQS</sequence>
<protein>
    <recommendedName>
        <fullName evidence="9">Circadian input-output histidine kinase CikA</fullName>
        <ecNumber evidence="3">2.7.13.3</ecNumber>
    </recommendedName>
    <alternativeName>
        <fullName evidence="4">Stage 0 sporulation protein A homolog</fullName>
    </alternativeName>
</protein>
<keyword evidence="6 13" id="KW-0808">Transferase</keyword>
<dbReference type="SMART" id="SM00387">
    <property type="entry name" value="HATPase_c"/>
    <property type="match status" value="1"/>
</dbReference>
<evidence type="ECO:0000256" key="8">
    <source>
        <dbReference type="ARBA" id="ARBA00024867"/>
    </source>
</evidence>
<dbReference type="GO" id="GO:0004673">
    <property type="term" value="F:protein histidine kinase activity"/>
    <property type="evidence" value="ECO:0007669"/>
    <property type="project" value="UniProtKB-EC"/>
</dbReference>
<evidence type="ECO:0000313" key="14">
    <source>
        <dbReference type="Proteomes" id="UP000238916"/>
    </source>
</evidence>
<evidence type="ECO:0000313" key="13">
    <source>
        <dbReference type="EMBL" id="SPF55938.1"/>
    </source>
</evidence>
<dbReference type="InterPro" id="IPR003594">
    <property type="entry name" value="HATPase_dom"/>
</dbReference>
<comment type="function">
    <text evidence="8">May play the central regulatory role in sporulation. It may be an element of the effector pathway responsible for the activation of sporulation genes in response to nutritional stress. Spo0A may act in concert with spo0H (a sigma factor) to control the expression of some genes that are critical to the sporulation process.</text>
</comment>
<evidence type="ECO:0000259" key="11">
    <source>
        <dbReference type="PROSITE" id="PS50109"/>
    </source>
</evidence>
<dbReference type="SMART" id="SM00448">
    <property type="entry name" value="REC"/>
    <property type="match status" value="1"/>
</dbReference>
<dbReference type="SUPFAM" id="SSF55874">
    <property type="entry name" value="ATPase domain of HSP90 chaperone/DNA topoisomerase II/histidine kinase"/>
    <property type="match status" value="1"/>
</dbReference>
<dbReference type="CDD" id="cd16922">
    <property type="entry name" value="HATPase_EvgS-ArcB-TorS-like"/>
    <property type="match status" value="1"/>
</dbReference>
<evidence type="ECO:0000256" key="1">
    <source>
        <dbReference type="ARBA" id="ARBA00000085"/>
    </source>
</evidence>
<keyword evidence="5 10" id="KW-0597">Phosphoprotein</keyword>
<feature type="domain" description="Response regulatory" evidence="12">
    <location>
        <begin position="191"/>
        <end position="307"/>
    </location>
</feature>
<evidence type="ECO:0000256" key="7">
    <source>
        <dbReference type="ARBA" id="ARBA00023012"/>
    </source>
</evidence>
<gene>
    <name evidence="13" type="ORF">SBF1_8780001</name>
</gene>
<dbReference type="InterPro" id="IPR011006">
    <property type="entry name" value="CheY-like_superfamily"/>
</dbReference>
<evidence type="ECO:0000256" key="4">
    <source>
        <dbReference type="ARBA" id="ARBA00018672"/>
    </source>
</evidence>
<dbReference type="SUPFAM" id="SSF52172">
    <property type="entry name" value="CheY-like"/>
    <property type="match status" value="1"/>
</dbReference>
<dbReference type="InterPro" id="IPR036890">
    <property type="entry name" value="HATPase_C_sf"/>
</dbReference>
<dbReference type="AlphaFoldDB" id="A0A2U3LVQ1"/>
<feature type="modified residue" description="4-aspartylphosphate" evidence="10">
    <location>
        <position position="240"/>
    </location>
</feature>
<dbReference type="PROSITE" id="PS50109">
    <property type="entry name" value="HIS_KIN"/>
    <property type="match status" value="1"/>
</dbReference>
<dbReference type="Proteomes" id="UP000238916">
    <property type="component" value="Unassembled WGS sequence"/>
</dbReference>
<name>A0A2U3LVQ1_9FIRM</name>
<dbReference type="PROSITE" id="PS50110">
    <property type="entry name" value="RESPONSE_REGULATORY"/>
    <property type="match status" value="1"/>
</dbReference>
<evidence type="ECO:0000256" key="6">
    <source>
        <dbReference type="ARBA" id="ARBA00022777"/>
    </source>
</evidence>
<dbReference type="InterPro" id="IPR005467">
    <property type="entry name" value="His_kinase_dom"/>
</dbReference>
<dbReference type="PANTHER" id="PTHR45339">
    <property type="entry name" value="HYBRID SIGNAL TRANSDUCTION HISTIDINE KINASE J"/>
    <property type="match status" value="1"/>
</dbReference>
<dbReference type="PANTHER" id="PTHR45339:SF1">
    <property type="entry name" value="HYBRID SIGNAL TRANSDUCTION HISTIDINE KINASE J"/>
    <property type="match status" value="1"/>
</dbReference>
<dbReference type="InterPro" id="IPR004358">
    <property type="entry name" value="Sig_transdc_His_kin-like_C"/>
</dbReference>
<dbReference type="FunFam" id="3.30.565.10:FF:000010">
    <property type="entry name" value="Sensor histidine kinase RcsC"/>
    <property type="match status" value="1"/>
</dbReference>
<evidence type="ECO:0000256" key="9">
    <source>
        <dbReference type="ARBA" id="ARBA00074306"/>
    </source>
</evidence>
<comment type="similarity">
    <text evidence="2">In the N-terminal section; belongs to the phytochrome family.</text>
</comment>
<dbReference type="Pfam" id="PF00072">
    <property type="entry name" value="Response_reg"/>
    <property type="match status" value="1"/>
</dbReference>
<accession>A0A2U3LVQ1</accession>
<dbReference type="Gene3D" id="3.30.565.10">
    <property type="entry name" value="Histidine kinase-like ATPase, C-terminal domain"/>
    <property type="match status" value="1"/>
</dbReference>
<comment type="catalytic activity">
    <reaction evidence="1">
        <text>ATP + protein L-histidine = ADP + protein N-phospho-L-histidine.</text>
        <dbReference type="EC" id="2.7.13.3"/>
    </reaction>
</comment>
<evidence type="ECO:0000256" key="3">
    <source>
        <dbReference type="ARBA" id="ARBA00012438"/>
    </source>
</evidence>
<dbReference type="EC" id="2.7.13.3" evidence="3"/>
<feature type="domain" description="Histidine kinase" evidence="11">
    <location>
        <begin position="12"/>
        <end position="165"/>
    </location>
</feature>
<dbReference type="CDD" id="cd17546">
    <property type="entry name" value="REC_hyHK_CKI1_RcsC-like"/>
    <property type="match status" value="1"/>
</dbReference>
<evidence type="ECO:0000256" key="2">
    <source>
        <dbReference type="ARBA" id="ARBA00006402"/>
    </source>
</evidence>
<organism evidence="13 14">
    <name type="scientific">Candidatus Desulfosporosinus infrequens</name>
    <dbReference type="NCBI Taxonomy" id="2043169"/>
    <lineage>
        <taxon>Bacteria</taxon>
        <taxon>Bacillati</taxon>
        <taxon>Bacillota</taxon>
        <taxon>Clostridia</taxon>
        <taxon>Eubacteriales</taxon>
        <taxon>Desulfitobacteriaceae</taxon>
        <taxon>Desulfosporosinus</taxon>
    </lineage>
</organism>
<dbReference type="Pfam" id="PF02518">
    <property type="entry name" value="HATPase_c"/>
    <property type="match status" value="1"/>
</dbReference>
<keyword evidence="7" id="KW-0902">Two-component regulatory system</keyword>
<evidence type="ECO:0000256" key="10">
    <source>
        <dbReference type="PROSITE-ProRule" id="PRU00169"/>
    </source>
</evidence>
<dbReference type="EMBL" id="OMOF01000865">
    <property type="protein sequence ID" value="SPF55938.1"/>
    <property type="molecule type" value="Genomic_DNA"/>
</dbReference>